<dbReference type="Pfam" id="PF09004">
    <property type="entry name" value="ALKBH8_N"/>
    <property type="match status" value="1"/>
</dbReference>
<dbReference type="Proteomes" id="UP001153269">
    <property type="component" value="Unassembled WGS sequence"/>
</dbReference>
<dbReference type="EMBL" id="CADEAL010000531">
    <property type="protein sequence ID" value="CAB1421556.1"/>
    <property type="molecule type" value="Genomic_DNA"/>
</dbReference>
<dbReference type="GO" id="GO:0016706">
    <property type="term" value="F:2-oxoglutarate-dependent dioxygenase activity"/>
    <property type="evidence" value="ECO:0007669"/>
    <property type="project" value="InterPro"/>
</dbReference>
<accession>A0A9N7U016</accession>
<dbReference type="GO" id="GO:0008168">
    <property type="term" value="F:methyltransferase activity"/>
    <property type="evidence" value="ECO:0007669"/>
    <property type="project" value="InterPro"/>
</dbReference>
<organism evidence="2 3">
    <name type="scientific">Pleuronectes platessa</name>
    <name type="common">European plaice</name>
    <dbReference type="NCBI Taxonomy" id="8262"/>
    <lineage>
        <taxon>Eukaryota</taxon>
        <taxon>Metazoa</taxon>
        <taxon>Chordata</taxon>
        <taxon>Craniata</taxon>
        <taxon>Vertebrata</taxon>
        <taxon>Euteleostomi</taxon>
        <taxon>Actinopterygii</taxon>
        <taxon>Neopterygii</taxon>
        <taxon>Teleostei</taxon>
        <taxon>Neoteleostei</taxon>
        <taxon>Acanthomorphata</taxon>
        <taxon>Carangaria</taxon>
        <taxon>Pleuronectiformes</taxon>
        <taxon>Pleuronectoidei</taxon>
        <taxon>Pleuronectidae</taxon>
        <taxon>Pleuronectes</taxon>
    </lineage>
</organism>
<feature type="domain" description="Alkylated DNA repair protein AlkB homologue 8 N-terminal" evidence="1">
    <location>
        <begin position="106"/>
        <end position="133"/>
    </location>
</feature>
<sequence>MERSLELLSGPDVFWLGPYVLSRGSESFQAASQKALKLIPRTTRCDRDKAHSRDRQSYRGYQPGFADQKCSQVASRSYTKTGEERWAKGQATVRHHTRRQPLLLRRLFFLRRLKKAHLSPQILVNFYCCTIESILTNCISVWEALQGPPFPDQQVQEQLHPCGCHLAELCTTVIAAAPSCHTQSSNH</sequence>
<evidence type="ECO:0000313" key="3">
    <source>
        <dbReference type="Proteomes" id="UP001153269"/>
    </source>
</evidence>
<dbReference type="InterPro" id="IPR015095">
    <property type="entry name" value="AlkB_hom8_N"/>
</dbReference>
<comment type="caution">
    <text evidence="2">The sequence shown here is derived from an EMBL/GenBank/DDBJ whole genome shotgun (WGS) entry which is preliminary data.</text>
</comment>
<gene>
    <name evidence="2" type="ORF">PLEPLA_LOCUS9442</name>
</gene>
<name>A0A9N7U016_PLEPL</name>
<proteinExistence type="predicted"/>
<keyword evidence="3" id="KW-1185">Reference proteome</keyword>
<evidence type="ECO:0000313" key="2">
    <source>
        <dbReference type="EMBL" id="CAB1421556.1"/>
    </source>
</evidence>
<protein>
    <recommendedName>
        <fullName evidence="1">Alkylated DNA repair protein AlkB homologue 8 N-terminal domain-containing protein</fullName>
    </recommendedName>
</protein>
<dbReference type="AlphaFoldDB" id="A0A9N7U016"/>
<evidence type="ECO:0000259" key="1">
    <source>
        <dbReference type="Pfam" id="PF09004"/>
    </source>
</evidence>
<reference evidence="2" key="1">
    <citation type="submission" date="2020-03" db="EMBL/GenBank/DDBJ databases">
        <authorList>
            <person name="Weist P."/>
        </authorList>
    </citation>
    <scope>NUCLEOTIDE SEQUENCE</scope>
</reference>